<comment type="similarity">
    <text evidence="1">Belongs to the peptidase S10 family.</text>
</comment>
<dbReference type="InterPro" id="IPR029058">
    <property type="entry name" value="AB_hydrolase_fold"/>
</dbReference>
<proteinExistence type="inferred from homology"/>
<protein>
    <submittedName>
        <fullName evidence="2">Uncharacterized protein</fullName>
    </submittedName>
</protein>
<comment type="caution">
    <text evidence="2">The sequence shown here is derived from an EMBL/GenBank/DDBJ whole genome shotgun (WGS) entry which is preliminary data.</text>
</comment>
<organism evidence="2 3">
    <name type="scientific">Perkinsus olseni</name>
    <name type="common">Perkinsus atlanticus</name>
    <dbReference type="NCBI Taxonomy" id="32597"/>
    <lineage>
        <taxon>Eukaryota</taxon>
        <taxon>Sar</taxon>
        <taxon>Alveolata</taxon>
        <taxon>Perkinsozoa</taxon>
        <taxon>Perkinsea</taxon>
        <taxon>Perkinsida</taxon>
        <taxon>Perkinsidae</taxon>
        <taxon>Perkinsus</taxon>
    </lineage>
</organism>
<dbReference type="EMBL" id="JABANN010000047">
    <property type="protein sequence ID" value="KAF4673572.1"/>
    <property type="molecule type" value="Genomic_DNA"/>
</dbReference>
<dbReference type="InterPro" id="IPR001563">
    <property type="entry name" value="Peptidase_S10"/>
</dbReference>
<evidence type="ECO:0000256" key="1">
    <source>
        <dbReference type="ARBA" id="ARBA00009431"/>
    </source>
</evidence>
<dbReference type="GO" id="GO:0006508">
    <property type="term" value="P:proteolysis"/>
    <property type="evidence" value="ECO:0007669"/>
    <property type="project" value="InterPro"/>
</dbReference>
<dbReference type="Proteomes" id="UP000572268">
    <property type="component" value="Unassembled WGS sequence"/>
</dbReference>
<accession>A0A7J6MPS1</accession>
<dbReference type="Pfam" id="PF00450">
    <property type="entry name" value="Peptidase_S10"/>
    <property type="match status" value="1"/>
</dbReference>
<dbReference type="SUPFAM" id="SSF53474">
    <property type="entry name" value="alpha/beta-Hydrolases"/>
    <property type="match status" value="1"/>
</dbReference>
<dbReference type="AlphaFoldDB" id="A0A7J6MPS1"/>
<dbReference type="Gene3D" id="1.10.287.410">
    <property type="match status" value="1"/>
</dbReference>
<name>A0A7J6MPS1_PEROL</name>
<sequence>MPVGGLIDVFAILESKRPAKRALQAASDWLLNFCARPADRNSLPIVVDAFDLLSRNRAVSPGLAEAVGCWVTRECAQRRFPTRVSLDLLVAFAGVNQRHEGLLSLLSENLLVELARDGLGEIEISSLAGAYARLEYLDEEVMAAILKVLAERSTRLAWRTYAVVLHAMATLRYRPTEANPLSWGGRLSWLQARDYSAILWACGSLQWRVDERIRRRCLRDLGSSTREVTPIDICSILTAFAYDASEVELAEVINISVGKRYAPSAMLGRQLAAAMAVNSGVMNLLKLDSLRVVRMVLVLSRRSNMPTILPLLHALLLVVVSARQDDRNSQPSLRGPQNGGVLCPLSPGAQQFGYIEVDDENKYSWMEDANSIWVDAPGPTGFSLGPIEPDLAAVVVNLADFLGDSFEDHGNLNRDLHLVGTSASASVVAMLGSIILRKPQLKINLKGVIMRYGVVGPLSILDKMAEDLKTCETKISKCNSGGPGGPPDLAACADATKVCESVTLGPLKKGTSIFDVRASTGEEEQFFKTNPGPAGDFLDKIDVQTKLGVSKEYVSPNFEVAAAFDKFTTYDTTSFVTDLLDGGIEVALRGSWQSLRGVVRRMSFRRHLCFSDRSIAAELSQRIYLYLSQISLS</sequence>
<dbReference type="GO" id="GO:0004185">
    <property type="term" value="F:serine-type carboxypeptidase activity"/>
    <property type="evidence" value="ECO:0007669"/>
    <property type="project" value="InterPro"/>
</dbReference>
<reference evidence="2 3" key="1">
    <citation type="submission" date="2020-04" db="EMBL/GenBank/DDBJ databases">
        <title>Perkinsus olseni comparative genomics.</title>
        <authorList>
            <person name="Bogema D.R."/>
        </authorList>
    </citation>
    <scope>NUCLEOTIDE SEQUENCE [LARGE SCALE GENOMIC DNA]</scope>
    <source>
        <strain evidence="2">ATCC PRA-31</strain>
    </source>
</reference>
<gene>
    <name evidence="2" type="ORF">FOL46_006920</name>
</gene>
<evidence type="ECO:0000313" key="2">
    <source>
        <dbReference type="EMBL" id="KAF4673572.1"/>
    </source>
</evidence>
<evidence type="ECO:0000313" key="3">
    <source>
        <dbReference type="Proteomes" id="UP000572268"/>
    </source>
</evidence>
<dbReference type="Gene3D" id="3.40.50.1820">
    <property type="entry name" value="alpha/beta hydrolase"/>
    <property type="match status" value="1"/>
</dbReference>